<dbReference type="SMART" id="SM00232">
    <property type="entry name" value="JAB_MPN"/>
    <property type="match status" value="1"/>
</dbReference>
<dbReference type="Pfam" id="PF13012">
    <property type="entry name" value="MitMem_reg"/>
    <property type="match status" value="1"/>
</dbReference>
<dbReference type="Proteomes" id="UP000305362">
    <property type="component" value="Unassembled WGS sequence"/>
</dbReference>
<dbReference type="InterPro" id="IPR000555">
    <property type="entry name" value="JAMM/MPN+_dom"/>
</dbReference>
<organism evidence="3 9">
    <name type="scientific">Wallemia mellicola</name>
    <dbReference type="NCBI Taxonomy" id="1708541"/>
    <lineage>
        <taxon>Eukaryota</taxon>
        <taxon>Fungi</taxon>
        <taxon>Dikarya</taxon>
        <taxon>Basidiomycota</taxon>
        <taxon>Wallemiomycotina</taxon>
        <taxon>Wallemiomycetes</taxon>
        <taxon>Wallemiales</taxon>
        <taxon>Wallemiaceae</taxon>
        <taxon>Wallemia</taxon>
    </lineage>
</organism>
<dbReference type="EMBL" id="SPRV01000010">
    <property type="protein sequence ID" value="TIC69336.1"/>
    <property type="molecule type" value="Genomic_DNA"/>
</dbReference>
<gene>
    <name evidence="5" type="ORF">E3Q01_02263</name>
    <name evidence="6" type="ORF">E3Q03_01354</name>
    <name evidence="4" type="ORF">E3Q10_00293</name>
    <name evidence="3" type="ORF">E3Q22_02534</name>
</gene>
<dbReference type="EMBL" id="SPRO01000002">
    <property type="protein sequence ID" value="TIC34246.1"/>
    <property type="molecule type" value="Genomic_DNA"/>
</dbReference>
<feature type="compositionally biased region" description="Basic and acidic residues" evidence="1">
    <location>
        <begin position="326"/>
        <end position="346"/>
    </location>
</feature>
<evidence type="ECO:0000313" key="4">
    <source>
        <dbReference type="EMBL" id="TIC34246.1"/>
    </source>
</evidence>
<dbReference type="PANTHER" id="PTHR10540">
    <property type="entry name" value="EUKARYOTIC TRANSLATION INITIATION FACTOR 3 SUBUNIT F-RELATED"/>
    <property type="match status" value="1"/>
</dbReference>
<dbReference type="Pfam" id="PF01398">
    <property type="entry name" value="JAB"/>
    <property type="match status" value="1"/>
</dbReference>
<feature type="region of interest" description="Disordered" evidence="1">
    <location>
        <begin position="315"/>
        <end position="346"/>
    </location>
</feature>
<dbReference type="PANTHER" id="PTHR10540:SF7">
    <property type="entry name" value="26S PROTEASOME NON-ATPASE REGULATORY SUBUNIT 7"/>
    <property type="match status" value="1"/>
</dbReference>
<evidence type="ECO:0000313" key="5">
    <source>
        <dbReference type="EMBL" id="TIC65216.1"/>
    </source>
</evidence>
<reference evidence="7 8" key="1">
    <citation type="submission" date="2019-03" db="EMBL/GenBank/DDBJ databases">
        <title>Sequencing 25 genomes of Wallemia mellicola.</title>
        <authorList>
            <person name="Gostincar C."/>
        </authorList>
    </citation>
    <scope>NUCLEOTIDE SEQUENCE [LARGE SCALE GENOMIC DNA]</scope>
    <source>
        <strain evidence="6 7">EXF-1277</strain>
        <strain evidence="3 9">EXF-6152</strain>
        <strain evidence="5 10">EXF-757</strain>
        <strain evidence="4 8">EXF-8738</strain>
    </source>
</reference>
<dbReference type="GO" id="GO:0000502">
    <property type="term" value="C:proteasome complex"/>
    <property type="evidence" value="ECO:0007669"/>
    <property type="project" value="TreeGrafter"/>
</dbReference>
<dbReference type="EMBL" id="SPRX01000025">
    <property type="protein sequence ID" value="TIC65216.1"/>
    <property type="molecule type" value="Genomic_DNA"/>
</dbReference>
<dbReference type="Proteomes" id="UP000305647">
    <property type="component" value="Unassembled WGS sequence"/>
</dbReference>
<dbReference type="GO" id="GO:0008237">
    <property type="term" value="F:metallopeptidase activity"/>
    <property type="evidence" value="ECO:0007669"/>
    <property type="project" value="InterPro"/>
</dbReference>
<name>A0A4T0M8Q0_9BASI</name>
<feature type="domain" description="MPN" evidence="2">
    <location>
        <begin position="20"/>
        <end position="165"/>
    </location>
</feature>
<dbReference type="GO" id="GO:0043161">
    <property type="term" value="P:proteasome-mediated ubiquitin-dependent protein catabolic process"/>
    <property type="evidence" value="ECO:0007669"/>
    <property type="project" value="TreeGrafter"/>
</dbReference>
<evidence type="ECO:0000313" key="9">
    <source>
        <dbReference type="Proteomes" id="UP000310685"/>
    </source>
</evidence>
<comment type="caution">
    <text evidence="3">The sequence shown here is derived from an EMBL/GenBank/DDBJ whole genome shotgun (WGS) entry which is preliminary data.</text>
</comment>
<evidence type="ECO:0000313" key="8">
    <source>
        <dbReference type="Proteomes" id="UP000305647"/>
    </source>
</evidence>
<dbReference type="Gene3D" id="3.40.140.10">
    <property type="entry name" value="Cytidine Deaminase, domain 2"/>
    <property type="match status" value="1"/>
</dbReference>
<evidence type="ECO:0000313" key="6">
    <source>
        <dbReference type="EMBL" id="TIC69336.1"/>
    </source>
</evidence>
<evidence type="ECO:0000313" key="3">
    <source>
        <dbReference type="EMBL" id="TIB78596.1"/>
    </source>
</evidence>
<dbReference type="EMBL" id="SPRC01000025">
    <property type="protein sequence ID" value="TIB78596.1"/>
    <property type="molecule type" value="Genomic_DNA"/>
</dbReference>
<dbReference type="Proteomes" id="UP000310685">
    <property type="component" value="Unassembled WGS sequence"/>
</dbReference>
<proteinExistence type="predicted"/>
<dbReference type="InterPro" id="IPR037518">
    <property type="entry name" value="MPN"/>
</dbReference>
<dbReference type="OrthoDB" id="10256771at2759"/>
<evidence type="ECO:0000313" key="7">
    <source>
        <dbReference type="Proteomes" id="UP000305362"/>
    </source>
</evidence>
<evidence type="ECO:0000259" key="2">
    <source>
        <dbReference type="PROSITE" id="PS50249"/>
    </source>
</evidence>
<evidence type="ECO:0000313" key="10">
    <source>
        <dbReference type="Proteomes" id="UP000310708"/>
    </source>
</evidence>
<accession>A0A4T0M8Q0</accession>
<dbReference type="AlphaFoldDB" id="A0A4T0M8Q0"/>
<dbReference type="InterPro" id="IPR024969">
    <property type="entry name" value="EIF3F/CSN6-like_C"/>
</dbReference>
<dbReference type="Proteomes" id="UP000310708">
    <property type="component" value="Unassembled WGS sequence"/>
</dbReference>
<dbReference type="PROSITE" id="PS50249">
    <property type="entry name" value="MPN"/>
    <property type="match status" value="1"/>
</dbReference>
<sequence length="346" mass="38393">MTSWTSTSTSTVCEVHPLVLLIIPLSLYLLTKHATADHHARAAKGSKKRVVGCLLGQDNGNVINVANSFAVPFEEDEKDPKTWFLDHDFIEGMMEMFKKVNAREKLIGFYHTGPSLRASDLEINELFKRWSNRPVMVVINVGNSDDLNKDEGEIPAEAYVQVEEVREDGSPPAKTFLHIPSQIVAEEAEEIGVEHLLRDVRPTNTTNANISLLGGETLTTRVGALLGALRGLTNRLSTISKYLDDVQSGKLRTNHAILYDLQEIVTLLPSGAEDSTEEMLTAVSREGNDSHVVLYLSSLIRAVVKLHDLVDNKLSNSRAELGLPEPTKEKKEEKSDEDKKTETEKK</sequence>
<protein>
    <submittedName>
        <fullName evidence="3">Mov34-domain-containing protein</fullName>
    </submittedName>
</protein>
<evidence type="ECO:0000256" key="1">
    <source>
        <dbReference type="SAM" id="MobiDB-lite"/>
    </source>
</evidence>